<evidence type="ECO:0000313" key="3">
    <source>
        <dbReference type="Proteomes" id="UP000001645"/>
    </source>
</evidence>
<evidence type="ECO:0000313" key="2">
    <source>
        <dbReference type="Ensembl" id="ENSMGAP00000033895.1"/>
    </source>
</evidence>
<reference evidence="2" key="2">
    <citation type="submission" date="2025-08" db="UniProtKB">
        <authorList>
            <consortium name="Ensembl"/>
        </authorList>
    </citation>
    <scope>IDENTIFICATION</scope>
</reference>
<reference evidence="2" key="1">
    <citation type="journal article" date="2010" name="PLoS Biol.">
        <title>Multi-platform next-generation sequencing of the domestic turkey (Meleagris gallopavo): genome assembly and analysis.</title>
        <authorList>
            <person name="Dalloul R.A."/>
            <person name="Long J.A."/>
            <person name="Zimin A.V."/>
            <person name="Aslam L."/>
            <person name="Beal K."/>
            <person name="Blomberg L.A."/>
            <person name="Bouffard P."/>
            <person name="Burt D.W."/>
            <person name="Crasta O."/>
            <person name="Crooijmans R.P."/>
            <person name="Cooper K."/>
            <person name="Coulombe R.A."/>
            <person name="De S."/>
            <person name="Delany M.E."/>
            <person name="Dodgson J.B."/>
            <person name="Dong J.J."/>
            <person name="Evans C."/>
            <person name="Frederickson K.M."/>
            <person name="Flicek P."/>
            <person name="Florea L."/>
            <person name="Folkerts O."/>
            <person name="Groenen M.A."/>
            <person name="Harkins T.T."/>
            <person name="Herrero J."/>
            <person name="Hoffmann S."/>
            <person name="Megens H.J."/>
            <person name="Jiang A."/>
            <person name="de Jong P."/>
            <person name="Kaiser P."/>
            <person name="Kim H."/>
            <person name="Kim K.W."/>
            <person name="Kim S."/>
            <person name="Langenberger D."/>
            <person name="Lee M.K."/>
            <person name="Lee T."/>
            <person name="Mane S."/>
            <person name="Marcais G."/>
            <person name="Marz M."/>
            <person name="McElroy A.P."/>
            <person name="Modise T."/>
            <person name="Nefedov M."/>
            <person name="Notredame C."/>
            <person name="Paton I.R."/>
            <person name="Payne W.S."/>
            <person name="Pertea G."/>
            <person name="Prickett D."/>
            <person name="Puiu D."/>
            <person name="Qioa D."/>
            <person name="Raineri E."/>
            <person name="Ruffier M."/>
            <person name="Salzberg S.L."/>
            <person name="Schatz M.C."/>
            <person name="Scheuring C."/>
            <person name="Schmidt C.J."/>
            <person name="Schroeder S."/>
            <person name="Searle S.M."/>
            <person name="Smith E.J."/>
            <person name="Smith J."/>
            <person name="Sonstegard T.S."/>
            <person name="Stadler P.F."/>
            <person name="Tafer H."/>
            <person name="Tu Z.J."/>
            <person name="Van Tassell C.P."/>
            <person name="Vilella A.J."/>
            <person name="Williams K.P."/>
            <person name="Yorke J.A."/>
            <person name="Zhang L."/>
            <person name="Zhang H.B."/>
            <person name="Zhang X."/>
            <person name="Zhang Y."/>
            <person name="Reed K.M."/>
        </authorList>
    </citation>
    <scope>NUCLEOTIDE SEQUENCE [LARGE SCALE GENOMIC DNA]</scope>
</reference>
<accession>A0A803YQ47</accession>
<dbReference type="Proteomes" id="UP000001645">
    <property type="component" value="Unplaced"/>
</dbReference>
<evidence type="ECO:0008006" key="4">
    <source>
        <dbReference type="Google" id="ProtNLM"/>
    </source>
</evidence>
<dbReference type="GeneID" id="104915869"/>
<keyword evidence="3" id="KW-1185">Reference proteome</keyword>
<dbReference type="RefSeq" id="XP_010725123.1">
    <property type="nucleotide sequence ID" value="XM_010726821.3"/>
</dbReference>
<feature type="region of interest" description="Disordered" evidence="1">
    <location>
        <begin position="119"/>
        <end position="147"/>
    </location>
</feature>
<protein>
    <recommendedName>
        <fullName evidence="4">Groucho/TLE N-terminal Q-rich domain-containing protein</fullName>
    </recommendedName>
</protein>
<dbReference type="GeneTree" id="ENSGT01030000234519"/>
<sequence length="265" mass="28160">MMFPQSRHSGSSHLPQQLKFTTSDSCDRIKDEFQLLQAQYHRYVSGNRLQKPPRASRGGPLCTRSWDRPLWHRFPARSGTRHGPSVAKRWAPCSRTLCPPFPAWISPRAQLSQAAIASVSHLGDRRQRPGGRPGAHPPLPSFGRGPGGAPAVQFGPALAKSCNSGRGTLCPPPKDGILEGENALPSAPTPSQVFPRCRAQPALCTALPALPCAALPALPPLAGSFPPLSLLAAILGSRMLQGALKAKCFRFSACGMASADPKAGC</sequence>
<name>A0A803YQ47_MELGA</name>
<dbReference type="KEGG" id="mgp:104915869"/>
<dbReference type="Ensembl" id="ENSMGAT00000029927.1">
    <property type="protein sequence ID" value="ENSMGAP00000033895.1"/>
    <property type="gene ID" value="ENSMGAG00000017812.1"/>
</dbReference>
<evidence type="ECO:0000256" key="1">
    <source>
        <dbReference type="SAM" id="MobiDB-lite"/>
    </source>
</evidence>
<gene>
    <name evidence="2" type="primary">LOC104915869</name>
</gene>
<reference evidence="2" key="3">
    <citation type="submission" date="2025-09" db="UniProtKB">
        <authorList>
            <consortium name="Ensembl"/>
        </authorList>
    </citation>
    <scope>IDENTIFICATION</scope>
</reference>
<proteinExistence type="predicted"/>
<organism evidence="2 3">
    <name type="scientific">Meleagris gallopavo</name>
    <name type="common">Wild turkey</name>
    <dbReference type="NCBI Taxonomy" id="9103"/>
    <lineage>
        <taxon>Eukaryota</taxon>
        <taxon>Metazoa</taxon>
        <taxon>Chordata</taxon>
        <taxon>Craniata</taxon>
        <taxon>Vertebrata</taxon>
        <taxon>Euteleostomi</taxon>
        <taxon>Archelosauria</taxon>
        <taxon>Archosauria</taxon>
        <taxon>Dinosauria</taxon>
        <taxon>Saurischia</taxon>
        <taxon>Theropoda</taxon>
        <taxon>Coelurosauria</taxon>
        <taxon>Aves</taxon>
        <taxon>Neognathae</taxon>
        <taxon>Galloanserae</taxon>
        <taxon>Galliformes</taxon>
        <taxon>Phasianidae</taxon>
        <taxon>Meleagridinae</taxon>
        <taxon>Meleagris</taxon>
    </lineage>
</organism>
<dbReference type="AlphaFoldDB" id="A0A803YQ47"/>
<dbReference type="InParanoid" id="A0A803YQ47"/>